<dbReference type="PANTHER" id="PTHR11945">
    <property type="entry name" value="MADS BOX PROTEIN"/>
    <property type="match status" value="1"/>
</dbReference>
<evidence type="ECO:0000256" key="2">
    <source>
        <dbReference type="ARBA" id="ARBA00023015"/>
    </source>
</evidence>
<dbReference type="GO" id="GO:0046983">
    <property type="term" value="F:protein dimerization activity"/>
    <property type="evidence" value="ECO:0007669"/>
    <property type="project" value="InterPro"/>
</dbReference>
<keyword evidence="4" id="KW-0804">Transcription</keyword>
<dbReference type="InterPro" id="IPR002100">
    <property type="entry name" value="TF_MADSbox"/>
</dbReference>
<proteinExistence type="predicted"/>
<keyword evidence="2" id="KW-0805">Transcription regulation</keyword>
<dbReference type="GO" id="GO:0005634">
    <property type="term" value="C:nucleus"/>
    <property type="evidence" value="ECO:0007669"/>
    <property type="project" value="UniProtKB-SubCell"/>
</dbReference>
<evidence type="ECO:0000313" key="7">
    <source>
        <dbReference type="EMBL" id="GAU39007.1"/>
    </source>
</evidence>
<reference evidence="8" key="1">
    <citation type="journal article" date="2017" name="Front. Plant Sci.">
        <title>Climate Clever Clovers: New Paradigm to Reduce the Environmental Footprint of Ruminants by Breeding Low Methanogenic Forages Utilizing Haplotype Variation.</title>
        <authorList>
            <person name="Kaur P."/>
            <person name="Appels R."/>
            <person name="Bayer P.E."/>
            <person name="Keeble-Gagnere G."/>
            <person name="Wang J."/>
            <person name="Hirakawa H."/>
            <person name="Shirasawa K."/>
            <person name="Vercoe P."/>
            <person name="Stefanova K."/>
            <person name="Durmic Z."/>
            <person name="Nichols P."/>
            <person name="Revell C."/>
            <person name="Isobe S.N."/>
            <person name="Edwards D."/>
            <person name="Erskine W."/>
        </authorList>
    </citation>
    <scope>NUCLEOTIDE SEQUENCE [LARGE SCALE GENOMIC DNA]</scope>
    <source>
        <strain evidence="8">cv. Daliak</strain>
    </source>
</reference>
<evidence type="ECO:0000256" key="3">
    <source>
        <dbReference type="ARBA" id="ARBA00023125"/>
    </source>
</evidence>
<dbReference type="GO" id="GO:0000978">
    <property type="term" value="F:RNA polymerase II cis-regulatory region sequence-specific DNA binding"/>
    <property type="evidence" value="ECO:0007669"/>
    <property type="project" value="TreeGrafter"/>
</dbReference>
<dbReference type="InterPro" id="IPR036879">
    <property type="entry name" value="TF_MADSbox_sf"/>
</dbReference>
<dbReference type="GO" id="GO:0000981">
    <property type="term" value="F:DNA-binding transcription factor activity, RNA polymerase II-specific"/>
    <property type="evidence" value="ECO:0007669"/>
    <property type="project" value="TreeGrafter"/>
</dbReference>
<accession>A0A2Z6P8R1</accession>
<dbReference type="Gene3D" id="3.40.1810.10">
    <property type="entry name" value="Transcription factor, MADS-box"/>
    <property type="match status" value="1"/>
</dbReference>
<dbReference type="Gene3D" id="6.10.140.920">
    <property type="match status" value="1"/>
</dbReference>
<keyword evidence="8" id="KW-1185">Reference proteome</keyword>
<keyword evidence="3" id="KW-0238">DNA-binding</keyword>
<sequence length="217" mass="25234">MSSRRKIPRRQKVEMRKISNERNLQVNFSRRRSGLFKKASELCTLSGARIALIVFSPSEKVFSFGHPNVNTVIDLYLSRVQPQNNDITRFIDTQHSANVRQLNTELTHINNMLDNEKRRHDQLSHVHKMFEDRYWWACPIDEMNRGELELFKNKLEDLRKRIALHVEMLVIEGPPTQFQSLFHNPMLHPHLLGLNNMGRGWGGGGGGWGGYGPSRFF</sequence>
<protein>
    <recommendedName>
        <fullName evidence="6">MADS-box domain-containing protein</fullName>
    </recommendedName>
</protein>
<evidence type="ECO:0000256" key="1">
    <source>
        <dbReference type="ARBA" id="ARBA00004123"/>
    </source>
</evidence>
<evidence type="ECO:0000256" key="5">
    <source>
        <dbReference type="ARBA" id="ARBA00023242"/>
    </source>
</evidence>
<dbReference type="SUPFAM" id="SSF55455">
    <property type="entry name" value="SRF-like"/>
    <property type="match status" value="1"/>
</dbReference>
<evidence type="ECO:0000256" key="4">
    <source>
        <dbReference type="ARBA" id="ARBA00023163"/>
    </source>
</evidence>
<dbReference type="Pfam" id="PF00319">
    <property type="entry name" value="SRF-TF"/>
    <property type="match status" value="1"/>
</dbReference>
<comment type="subcellular location">
    <subcellularLocation>
        <location evidence="1">Nucleus</location>
    </subcellularLocation>
</comment>
<dbReference type="PRINTS" id="PR00404">
    <property type="entry name" value="MADSDOMAIN"/>
</dbReference>
<dbReference type="OrthoDB" id="1933443at2759"/>
<dbReference type="FunFam" id="3.40.1810.10:FF:000006">
    <property type="entry name" value="Agamous-like MADS-box protein AGL62"/>
    <property type="match status" value="1"/>
</dbReference>
<dbReference type="EMBL" id="DF973740">
    <property type="protein sequence ID" value="GAU39007.1"/>
    <property type="molecule type" value="Genomic_DNA"/>
</dbReference>
<name>A0A2Z6P8R1_TRISU</name>
<evidence type="ECO:0000313" key="8">
    <source>
        <dbReference type="Proteomes" id="UP000242715"/>
    </source>
</evidence>
<organism evidence="7 8">
    <name type="scientific">Trifolium subterraneum</name>
    <name type="common">Subterranean clover</name>
    <dbReference type="NCBI Taxonomy" id="3900"/>
    <lineage>
        <taxon>Eukaryota</taxon>
        <taxon>Viridiplantae</taxon>
        <taxon>Streptophyta</taxon>
        <taxon>Embryophyta</taxon>
        <taxon>Tracheophyta</taxon>
        <taxon>Spermatophyta</taxon>
        <taxon>Magnoliopsida</taxon>
        <taxon>eudicotyledons</taxon>
        <taxon>Gunneridae</taxon>
        <taxon>Pentapetalae</taxon>
        <taxon>rosids</taxon>
        <taxon>fabids</taxon>
        <taxon>Fabales</taxon>
        <taxon>Fabaceae</taxon>
        <taxon>Papilionoideae</taxon>
        <taxon>50 kb inversion clade</taxon>
        <taxon>NPAAA clade</taxon>
        <taxon>Hologalegina</taxon>
        <taxon>IRL clade</taxon>
        <taxon>Trifolieae</taxon>
        <taxon>Trifolium</taxon>
    </lineage>
</organism>
<gene>
    <name evidence="7" type="ORF">TSUD_378830</name>
</gene>
<dbReference type="PANTHER" id="PTHR11945:SF818">
    <property type="entry name" value="AGAMOUS-LIKE MADS-BOX PROTEIN AGL62"/>
    <property type="match status" value="1"/>
</dbReference>
<dbReference type="AlphaFoldDB" id="A0A2Z6P8R1"/>
<keyword evidence="5" id="KW-0539">Nucleus</keyword>
<dbReference type="SMART" id="SM00432">
    <property type="entry name" value="MADS"/>
    <property type="match status" value="1"/>
</dbReference>
<dbReference type="PROSITE" id="PS50066">
    <property type="entry name" value="MADS_BOX_2"/>
    <property type="match status" value="1"/>
</dbReference>
<evidence type="ECO:0000259" key="6">
    <source>
        <dbReference type="PROSITE" id="PS50066"/>
    </source>
</evidence>
<feature type="domain" description="MADS-box" evidence="6">
    <location>
        <begin position="8"/>
        <end position="68"/>
    </location>
</feature>
<dbReference type="Proteomes" id="UP000242715">
    <property type="component" value="Unassembled WGS sequence"/>
</dbReference>